<dbReference type="AlphaFoldDB" id="A0A934I2H0"/>
<gene>
    <name evidence="1" type="ORF">I6U51_19245</name>
</gene>
<reference evidence="1" key="1">
    <citation type="submission" date="2020-12" db="EMBL/GenBank/DDBJ databases">
        <title>Clostridium thailandense sp. nov., a novel acetogenic bacterium isolated from peat land soil in Thailand.</title>
        <authorList>
            <person name="Chaikitkaew S."/>
            <person name="Birkeland N.K."/>
        </authorList>
    </citation>
    <scope>NUCLEOTIDE SEQUENCE</scope>
    <source>
        <strain evidence="1">DSM 17425</strain>
    </source>
</reference>
<dbReference type="RefSeq" id="WP_211144187.1">
    <property type="nucleotide sequence ID" value="NZ_JAEEGB010000035.1"/>
</dbReference>
<organism evidence="1 2">
    <name type="scientific">Clostridium aciditolerans</name>
    <dbReference type="NCBI Taxonomy" id="339861"/>
    <lineage>
        <taxon>Bacteria</taxon>
        <taxon>Bacillati</taxon>
        <taxon>Bacillota</taxon>
        <taxon>Clostridia</taxon>
        <taxon>Eubacteriales</taxon>
        <taxon>Clostridiaceae</taxon>
        <taxon>Clostridium</taxon>
    </lineage>
</organism>
<protein>
    <submittedName>
        <fullName evidence="1">Uncharacterized protein</fullName>
    </submittedName>
</protein>
<sequence length="210" mass="24621">MIIETVKLVKVKEEYINSMEGQDKLVSIINGDVNCDHMIEYKITDHVISAIFMEDYYIKNYWYDKEYTKERAVHALLFGVSDFNYTYTPWETQLRIENPTKEQIAQEIIEMWGIDPEDKEEIEMMEGSLTNHDNLGLRYMSVENIKKVIVDLENSDILNICKEVEKELNSNGISFDEISEKDIKFIESLKEFLKETIKDGNGVVYAFDEV</sequence>
<comment type="caution">
    <text evidence="1">The sequence shown here is derived from an EMBL/GenBank/DDBJ whole genome shotgun (WGS) entry which is preliminary data.</text>
</comment>
<evidence type="ECO:0000313" key="1">
    <source>
        <dbReference type="EMBL" id="MBI6874810.1"/>
    </source>
</evidence>
<dbReference type="Proteomes" id="UP000622687">
    <property type="component" value="Unassembled WGS sequence"/>
</dbReference>
<dbReference type="EMBL" id="JAEEGB010000035">
    <property type="protein sequence ID" value="MBI6874810.1"/>
    <property type="molecule type" value="Genomic_DNA"/>
</dbReference>
<accession>A0A934I2H0</accession>
<evidence type="ECO:0000313" key="2">
    <source>
        <dbReference type="Proteomes" id="UP000622687"/>
    </source>
</evidence>
<keyword evidence="2" id="KW-1185">Reference proteome</keyword>
<name>A0A934I2H0_9CLOT</name>
<proteinExistence type="predicted"/>